<dbReference type="SUPFAM" id="SSF111352">
    <property type="entry name" value="Ammonium transporter"/>
    <property type="match status" value="1"/>
</dbReference>
<keyword evidence="3 9" id="KW-0813">Transport</keyword>
<dbReference type="GO" id="GO:0005886">
    <property type="term" value="C:plasma membrane"/>
    <property type="evidence" value="ECO:0007669"/>
    <property type="project" value="UniProtKB-SubCell"/>
</dbReference>
<evidence type="ECO:0000256" key="9">
    <source>
        <dbReference type="RuleBase" id="RU362002"/>
    </source>
</evidence>
<dbReference type="PANTHER" id="PTHR43029">
    <property type="entry name" value="AMMONIUM TRANSPORTER MEP2"/>
    <property type="match status" value="1"/>
</dbReference>
<dbReference type="InterPro" id="IPR029020">
    <property type="entry name" value="Ammonium/urea_transptr"/>
</dbReference>
<dbReference type="AlphaFoldDB" id="A0A1D7TPP3"/>
<feature type="transmembrane region" description="Helical" evidence="9">
    <location>
        <begin position="6"/>
        <end position="28"/>
    </location>
</feature>
<feature type="transmembrane region" description="Helical" evidence="9">
    <location>
        <begin position="100"/>
        <end position="120"/>
    </location>
</feature>
<feature type="transmembrane region" description="Helical" evidence="9">
    <location>
        <begin position="354"/>
        <end position="379"/>
    </location>
</feature>
<dbReference type="Pfam" id="PF00909">
    <property type="entry name" value="Ammonium_transp"/>
    <property type="match status" value="1"/>
</dbReference>
<reference evidence="11 12" key="1">
    <citation type="submission" date="2016-09" db="EMBL/GenBank/DDBJ databases">
        <title>Complete Genome Sequence of Lactobacillus salivarius Jin.</title>
        <authorList>
            <person name="Jin N."/>
            <person name="Li C."/>
            <person name="Wang M."/>
            <person name="Ren D."/>
            <person name="Di Y."/>
            <person name="Pan R."/>
            <person name="Du S."/>
            <person name="Lu H."/>
            <person name="Li X."/>
            <person name="Tian M."/>
        </authorList>
    </citation>
    <scope>NUCLEOTIDE SEQUENCE [LARGE SCALE GENOMIC DNA]</scope>
    <source>
        <strain evidence="11 12">CICC 23174</strain>
    </source>
</reference>
<feature type="transmembrane region" description="Helical" evidence="9">
    <location>
        <begin position="40"/>
        <end position="62"/>
    </location>
</feature>
<keyword evidence="5 9" id="KW-1133">Transmembrane helix</keyword>
<feature type="transmembrane region" description="Helical" evidence="9">
    <location>
        <begin position="258"/>
        <end position="277"/>
    </location>
</feature>
<evidence type="ECO:0000256" key="6">
    <source>
        <dbReference type="ARBA" id="ARBA00023136"/>
    </source>
</evidence>
<proteinExistence type="inferred from homology"/>
<keyword evidence="4 9" id="KW-0812">Transmembrane</keyword>
<accession>A0A1D7TPP3</accession>
<feature type="transmembrane region" description="Helical" evidence="9">
    <location>
        <begin position="312"/>
        <end position="334"/>
    </location>
</feature>
<evidence type="ECO:0000313" key="11">
    <source>
        <dbReference type="EMBL" id="AOO72929.1"/>
    </source>
</evidence>
<evidence type="ECO:0000256" key="3">
    <source>
        <dbReference type="ARBA" id="ARBA00022448"/>
    </source>
</evidence>
<dbReference type="GO" id="GO:0008519">
    <property type="term" value="F:ammonium channel activity"/>
    <property type="evidence" value="ECO:0007669"/>
    <property type="project" value="InterPro"/>
</dbReference>
<dbReference type="InterPro" id="IPR001905">
    <property type="entry name" value="Ammonium_transpt"/>
</dbReference>
<dbReference type="EMBL" id="CP017107">
    <property type="protein sequence ID" value="AOO72929.1"/>
    <property type="molecule type" value="Genomic_DNA"/>
</dbReference>
<keyword evidence="6 9" id="KW-0472">Membrane</keyword>
<dbReference type="Proteomes" id="UP000094723">
    <property type="component" value="Chromosome"/>
</dbReference>
<dbReference type="InterPro" id="IPR024041">
    <property type="entry name" value="NH4_transpt_AmtB-like_dom"/>
</dbReference>
<evidence type="ECO:0000256" key="2">
    <source>
        <dbReference type="ARBA" id="ARBA00005887"/>
    </source>
</evidence>
<evidence type="ECO:0000259" key="10">
    <source>
        <dbReference type="Pfam" id="PF00909"/>
    </source>
</evidence>
<evidence type="ECO:0000256" key="4">
    <source>
        <dbReference type="ARBA" id="ARBA00022692"/>
    </source>
</evidence>
<feature type="transmembrane region" description="Helical" evidence="9">
    <location>
        <begin position="168"/>
        <end position="185"/>
    </location>
</feature>
<dbReference type="PROSITE" id="PS01219">
    <property type="entry name" value="AMMONIUM_TRANSP"/>
    <property type="match status" value="1"/>
</dbReference>
<organism evidence="11 12">
    <name type="scientific">Ligilactobacillus salivarius</name>
    <dbReference type="NCBI Taxonomy" id="1624"/>
    <lineage>
        <taxon>Bacteria</taxon>
        <taxon>Bacillati</taxon>
        <taxon>Bacillota</taxon>
        <taxon>Bacilli</taxon>
        <taxon>Lactobacillales</taxon>
        <taxon>Lactobacillaceae</taxon>
        <taxon>Ligilactobacillus</taxon>
    </lineage>
</organism>
<dbReference type="InterPro" id="IPR018047">
    <property type="entry name" value="Ammonium_transpt_CS"/>
</dbReference>
<feature type="transmembrane region" description="Helical" evidence="9">
    <location>
        <begin position="127"/>
        <end position="148"/>
    </location>
</feature>
<comment type="similarity">
    <text evidence="2 9">Belongs to the ammonia transporter channel (TC 1.A.11.2) family.</text>
</comment>
<evidence type="ECO:0000313" key="12">
    <source>
        <dbReference type="Proteomes" id="UP000094723"/>
    </source>
</evidence>
<feature type="domain" description="Ammonium transporter AmtB-like" evidence="10">
    <location>
        <begin position="8"/>
        <end position="405"/>
    </location>
</feature>
<evidence type="ECO:0000256" key="8">
    <source>
        <dbReference type="ARBA" id="ARBA00050025"/>
    </source>
</evidence>
<protein>
    <recommendedName>
        <fullName evidence="8 9">Ammonium transporter</fullName>
    </recommendedName>
</protein>
<name>A0A1D7TPP3_9LACO</name>
<dbReference type="RefSeq" id="WP_069468675.1">
    <property type="nucleotide sequence ID" value="NZ_CP017107.1"/>
</dbReference>
<dbReference type="PANTHER" id="PTHR43029:SF10">
    <property type="entry name" value="AMMONIUM TRANSPORTER MEP2"/>
    <property type="match status" value="1"/>
</dbReference>
<feature type="transmembrane region" description="Helical" evidence="9">
    <location>
        <begin position="283"/>
        <end position="300"/>
    </location>
</feature>
<dbReference type="Gene3D" id="1.10.3430.10">
    <property type="entry name" value="Ammonium transporter AmtB like domains"/>
    <property type="match status" value="1"/>
</dbReference>
<sequence length="435" mass="47617">MINQANTAFVLISTILVFFMTPGLAFFYGGLVSKKNVVNTMFSVFVISGLAILLFVSVGYVICFGKDVSGIFGWGHSFFLSRYELTKMYSKSLGIDNGTYLVFQMMFSIITPALFVGAVVGRMRFNFLILFVSLWSIFVYYPMVHMVWSPDGLLGKIGMLDFAGGTVVHINAGITALVLSIFLGPRIKYNIENSEHYNLPWVLLGTSILWIGWYGFNVGSALGIDKVAIQAFLTTTVSTGASLIAWMILDLKFHSKPSLVGICTGALCGLVGITPAAAYVSTLGAIIIGVLCSIVSFIFVEKIKPKLKYDDPLDAFGCHGISGILGSILTGVFANKAINSNISESGLLYGGMHLFLIQVLGTVCTIVFVIILSTILVVCCKKLVKMRVTSEEELIGLDKVEHNEKVDSYVKSDASDVRKYRAEFRGQLSKFEKRR</sequence>
<comment type="subcellular location">
    <subcellularLocation>
        <location evidence="9">Cell membrane</location>
        <topology evidence="9">Multi-pass membrane protein</topology>
    </subcellularLocation>
    <subcellularLocation>
        <location evidence="1">Membrane</location>
        <topology evidence="1">Multi-pass membrane protein</topology>
    </subcellularLocation>
</comment>
<dbReference type="NCBIfam" id="TIGR00836">
    <property type="entry name" value="amt"/>
    <property type="match status" value="1"/>
</dbReference>
<feature type="transmembrane region" description="Helical" evidence="9">
    <location>
        <begin position="197"/>
        <end position="216"/>
    </location>
</feature>
<feature type="transmembrane region" description="Helical" evidence="9">
    <location>
        <begin position="228"/>
        <end position="249"/>
    </location>
</feature>
<evidence type="ECO:0000256" key="5">
    <source>
        <dbReference type="ARBA" id="ARBA00022989"/>
    </source>
</evidence>
<evidence type="ECO:0000256" key="1">
    <source>
        <dbReference type="ARBA" id="ARBA00004141"/>
    </source>
</evidence>
<keyword evidence="7 9" id="KW-0924">Ammonia transport</keyword>
<evidence type="ECO:0000256" key="7">
    <source>
        <dbReference type="ARBA" id="ARBA00023177"/>
    </source>
</evidence>
<gene>
    <name evidence="11" type="ORF">BHF65_01155</name>
</gene>